<sequence length="103" mass="11879">KIPKEGKELIRIVRLRRMAKKLGMEKVILKKGQMSLFLVNNPDSPYYQSEAFGKLLGFIQKHPRECNLREQNGKRSIVIKNVPTVEAACGYLQEMEKINSTNF</sequence>
<dbReference type="InterPro" id="IPR005118">
    <property type="entry name" value="TRCF_C"/>
</dbReference>
<accession>K1SYP5</accession>
<evidence type="ECO:0000313" key="2">
    <source>
        <dbReference type="EMBL" id="EKC65752.1"/>
    </source>
</evidence>
<dbReference type="AlphaFoldDB" id="K1SYP5"/>
<dbReference type="SUPFAM" id="SSF143517">
    <property type="entry name" value="TRCF domain-like"/>
    <property type="match status" value="1"/>
</dbReference>
<dbReference type="GO" id="GO:0006281">
    <property type="term" value="P:DNA repair"/>
    <property type="evidence" value="ECO:0007669"/>
    <property type="project" value="InterPro"/>
</dbReference>
<dbReference type="EMBL" id="AJWZ01004326">
    <property type="protein sequence ID" value="EKC65752.1"/>
    <property type="molecule type" value="Genomic_DNA"/>
</dbReference>
<comment type="caution">
    <text evidence="2">The sequence shown here is derived from an EMBL/GenBank/DDBJ whole genome shotgun (WGS) entry which is preliminary data.</text>
</comment>
<feature type="non-terminal residue" evidence="2">
    <location>
        <position position="1"/>
    </location>
</feature>
<reference evidence="2" key="1">
    <citation type="journal article" date="2013" name="Environ. Microbiol.">
        <title>Microbiota from the distal guts of lean and obese adolescents exhibit partial functional redundancy besides clear differences in community structure.</title>
        <authorList>
            <person name="Ferrer M."/>
            <person name="Ruiz A."/>
            <person name="Lanza F."/>
            <person name="Haange S.B."/>
            <person name="Oberbach A."/>
            <person name="Till H."/>
            <person name="Bargiela R."/>
            <person name="Campoy C."/>
            <person name="Segura M.T."/>
            <person name="Richter M."/>
            <person name="von Bergen M."/>
            <person name="Seifert J."/>
            <person name="Suarez A."/>
        </authorList>
    </citation>
    <scope>NUCLEOTIDE SEQUENCE</scope>
</reference>
<protein>
    <submittedName>
        <fullName evidence="2">Transcription-repair coupling factor</fullName>
    </submittedName>
</protein>
<organism evidence="2">
    <name type="scientific">human gut metagenome</name>
    <dbReference type="NCBI Taxonomy" id="408170"/>
    <lineage>
        <taxon>unclassified sequences</taxon>
        <taxon>metagenomes</taxon>
        <taxon>organismal metagenomes</taxon>
    </lineage>
</organism>
<name>K1SYP5_9ZZZZ</name>
<proteinExistence type="predicted"/>
<dbReference type="Gene3D" id="3.90.1150.50">
    <property type="entry name" value="Transcription-repair-coupling factor, D7 domain"/>
    <property type="match status" value="1"/>
</dbReference>
<dbReference type="Pfam" id="PF03461">
    <property type="entry name" value="TRCF"/>
    <property type="match status" value="1"/>
</dbReference>
<dbReference type="InterPro" id="IPR037235">
    <property type="entry name" value="TRCF-like_C_D7"/>
</dbReference>
<evidence type="ECO:0000259" key="1">
    <source>
        <dbReference type="Pfam" id="PF03461"/>
    </source>
</evidence>
<feature type="domain" description="Transcription-repair-coupling factor C-terminal" evidence="1">
    <location>
        <begin position="1"/>
        <end position="47"/>
    </location>
</feature>
<gene>
    <name evidence="2" type="ORF">OBE_06298</name>
</gene>